<protein>
    <submittedName>
        <fullName evidence="1">Uncharacterized protein</fullName>
    </submittedName>
</protein>
<reference evidence="1 2" key="1">
    <citation type="journal article" date="2016" name="Nat. Commun.">
        <title>Thousands of microbial genomes shed light on interconnected biogeochemical processes in an aquifer system.</title>
        <authorList>
            <person name="Anantharaman K."/>
            <person name="Brown C.T."/>
            <person name="Hug L.A."/>
            <person name="Sharon I."/>
            <person name="Castelle C.J."/>
            <person name="Probst A.J."/>
            <person name="Thomas B.C."/>
            <person name="Singh A."/>
            <person name="Wilkins M.J."/>
            <person name="Karaoz U."/>
            <person name="Brodie E.L."/>
            <person name="Williams K.H."/>
            <person name="Hubbard S.S."/>
            <person name="Banfield J.F."/>
        </authorList>
    </citation>
    <scope>NUCLEOTIDE SEQUENCE [LARGE SCALE GENOMIC DNA]</scope>
</reference>
<dbReference type="Proteomes" id="UP000177187">
    <property type="component" value="Unassembled WGS sequence"/>
</dbReference>
<name>A0A1F5EX63_9BACT</name>
<evidence type="ECO:0000313" key="1">
    <source>
        <dbReference type="EMBL" id="OGD72018.1"/>
    </source>
</evidence>
<dbReference type="EMBL" id="MFAF01000134">
    <property type="protein sequence ID" value="OGD72018.1"/>
    <property type="molecule type" value="Genomic_DNA"/>
</dbReference>
<accession>A0A1F5EX63</accession>
<organism evidence="1 2">
    <name type="scientific">Candidatus Coatesbacteria bacterium RBG_13_66_14</name>
    <dbReference type="NCBI Taxonomy" id="1817816"/>
    <lineage>
        <taxon>Bacteria</taxon>
        <taxon>Candidatus Coatesiibacteriota</taxon>
    </lineage>
</organism>
<gene>
    <name evidence="1" type="ORF">A2Y64_08195</name>
</gene>
<comment type="caution">
    <text evidence="1">The sequence shown here is derived from an EMBL/GenBank/DDBJ whole genome shotgun (WGS) entry which is preliminary data.</text>
</comment>
<proteinExistence type="predicted"/>
<dbReference type="SUPFAM" id="SSF101898">
    <property type="entry name" value="NHL repeat"/>
    <property type="match status" value="1"/>
</dbReference>
<sequence>MATGALAAAGRVAVWLDVHGSSDYLLVEAARAGFEEGLTDAGLNVAPRDEVTSINTVINPAVDAQLAQLAAALGCDYAAALTVTAAGGGVEISGLVFDPFAWRRYESLVALAESADGARTMAARLAGELAKGLPAAGPVISLDARWSTVQAALGAADGLEFNDYLWVYRYGEPLVHPDIGEILAVTTTVVGAGRVEEVRGDHLSLVSLSPTAAGLAYAADDRVRALDEETYTRLGFARGTVVPFGVLGFGESATMPVPLPGPVHPPGPEGVELKLEESLELDYSPVGLDASFSGVVLCYDDGRLHLLPLELKSGPERIVETGVSGPVARLGDEVYLADSWEGVVLRLGAGSAEPETFAAGISPDLLVAGGDGSLWAVVFSHSSGWDLVTYPALRLGSAGDVAEVRDLNAGKLNALAASPDGTLYYLASFEPIRGLAPDGTIFEVGARMLPDPRALDTDALGWLYAVDARSGLVVFAARQRVAGTWGGAGVVDFRNVNLIAVTDDAVYLASGWDRVLYRLSLTYTYPEL</sequence>
<dbReference type="STRING" id="1817816.A2Y64_08195"/>
<dbReference type="AlphaFoldDB" id="A0A1F5EX63"/>
<evidence type="ECO:0000313" key="2">
    <source>
        <dbReference type="Proteomes" id="UP000177187"/>
    </source>
</evidence>